<feature type="region of interest" description="Disordered" evidence="2">
    <location>
        <begin position="562"/>
        <end position="592"/>
    </location>
</feature>
<dbReference type="GO" id="GO:0016192">
    <property type="term" value="P:vesicle-mediated transport"/>
    <property type="evidence" value="ECO:0007669"/>
    <property type="project" value="InterPro"/>
</dbReference>
<organism evidence="3 4">
    <name type="scientific">Pythium insidiosum</name>
    <name type="common">Pythiosis disease agent</name>
    <dbReference type="NCBI Taxonomy" id="114742"/>
    <lineage>
        <taxon>Eukaryota</taxon>
        <taxon>Sar</taxon>
        <taxon>Stramenopiles</taxon>
        <taxon>Oomycota</taxon>
        <taxon>Peronosporomycetes</taxon>
        <taxon>Pythiales</taxon>
        <taxon>Pythiaceae</taxon>
        <taxon>Pythium</taxon>
    </lineage>
</organism>
<comment type="similarity">
    <text evidence="1">Belongs to the STXBP/unc-18/SEC1 family.</text>
</comment>
<dbReference type="InterPro" id="IPR027482">
    <property type="entry name" value="Sec1-like_dom2"/>
</dbReference>
<dbReference type="Pfam" id="PF00995">
    <property type="entry name" value="Sec1"/>
    <property type="match status" value="1"/>
</dbReference>
<keyword evidence="4" id="KW-1185">Reference proteome</keyword>
<evidence type="ECO:0000313" key="3">
    <source>
        <dbReference type="EMBL" id="KAJ0410186.1"/>
    </source>
</evidence>
<dbReference type="Gene3D" id="1.25.40.850">
    <property type="match status" value="1"/>
</dbReference>
<dbReference type="EMBL" id="JAKCXM010000001">
    <property type="protein sequence ID" value="KAJ0410186.1"/>
    <property type="molecule type" value="Genomic_DNA"/>
</dbReference>
<protein>
    <recommendedName>
        <fullName evidence="5">Vacuolar protein sorting-associated protein</fullName>
    </recommendedName>
</protein>
<dbReference type="Gene3D" id="3.90.830.10">
    <property type="entry name" value="Syntaxin Binding Protein 1, Chain A, domain 2"/>
    <property type="match status" value="1"/>
</dbReference>
<name>A0AAD5QB48_PYTIN</name>
<dbReference type="AlphaFoldDB" id="A0AAD5QB48"/>
<comment type="caution">
    <text evidence="3">The sequence shown here is derived from an EMBL/GenBank/DDBJ whole genome shotgun (WGS) entry which is preliminary data.</text>
</comment>
<dbReference type="Proteomes" id="UP001209570">
    <property type="component" value="Unassembled WGS sequence"/>
</dbReference>
<dbReference type="SUPFAM" id="SSF56815">
    <property type="entry name" value="Sec1/munc18-like (SM) proteins"/>
    <property type="match status" value="1"/>
</dbReference>
<feature type="compositionally biased region" description="Basic and acidic residues" evidence="2">
    <location>
        <begin position="562"/>
        <end position="590"/>
    </location>
</feature>
<reference evidence="3" key="1">
    <citation type="submission" date="2021-12" db="EMBL/GenBank/DDBJ databases">
        <title>Prjna785345.</title>
        <authorList>
            <person name="Rujirawat T."/>
            <person name="Krajaejun T."/>
        </authorList>
    </citation>
    <scope>NUCLEOTIDE SEQUENCE</scope>
    <source>
        <strain evidence="3">Pi057C3</strain>
    </source>
</reference>
<evidence type="ECO:0000313" key="4">
    <source>
        <dbReference type="Proteomes" id="UP001209570"/>
    </source>
</evidence>
<evidence type="ECO:0000256" key="1">
    <source>
        <dbReference type="ARBA" id="ARBA00009884"/>
    </source>
</evidence>
<accession>A0AAD5QB48</accession>
<dbReference type="InterPro" id="IPR043127">
    <property type="entry name" value="Sec-1-like_dom3a"/>
</dbReference>
<dbReference type="InterPro" id="IPR036045">
    <property type="entry name" value="Sec1-like_sf"/>
</dbReference>
<dbReference type="InterPro" id="IPR043154">
    <property type="entry name" value="Sec-1-like_dom1"/>
</dbReference>
<dbReference type="Gene3D" id="3.40.50.1910">
    <property type="match status" value="2"/>
</dbReference>
<dbReference type="InterPro" id="IPR001619">
    <property type="entry name" value="Sec1-like"/>
</dbReference>
<evidence type="ECO:0000256" key="2">
    <source>
        <dbReference type="SAM" id="MobiDB-lite"/>
    </source>
</evidence>
<dbReference type="Gene3D" id="3.40.50.2060">
    <property type="match status" value="1"/>
</dbReference>
<evidence type="ECO:0008006" key="5">
    <source>
        <dbReference type="Google" id="ProtNLM"/>
    </source>
</evidence>
<dbReference type="PANTHER" id="PTHR11679">
    <property type="entry name" value="VESICLE PROTEIN SORTING-ASSOCIATED"/>
    <property type="match status" value="1"/>
</dbReference>
<dbReference type="InterPro" id="IPR043155">
    <property type="entry name" value="VPS33_dom3b"/>
</dbReference>
<gene>
    <name evidence="3" type="ORF">P43SY_002518</name>
</gene>
<sequence length="663" mass="73175">MDAPTAAGLAAAVPEAQPFAPLTTGLAPLERLREEYERGLRAALTAIDAEQLTLVLPHRLTTLLTHIFPHGLTSLPKVAECVELTEELANVHSDTVAYLAAPTVEDVRAIGTHAALLLSMDHAPRRFHLLVAGDWSSICKEALEQHERQQPRLRDAFSVEELPWGFVPIDRDVLTLGRERCLFDCVVQGNKSVLVEVANGLRQLQATFGPFAHVKYKGELAAFVCQQLLDRDATAASRSAAASQTPGSRRKRRKMHTLVLLDRRVDYASALSTPLTFEALIAQLFDGHDGFATVPSLDAAAEGDEQTNGPPMLVPLNGADPMFAQVRDLHVRAVTPTLNTQARAMKEAFDHFRATSASASAAEVHDFVRTVPQMKANQSCLERLVGLLDRVEATVESRSFRDLWRLERAIMDADHEEDDIAESIEDMIWRYDSLLQVLRVLCLLSVTRDGLSRAVLLRLKLQMVRTYGHETLFAFESLERLGLLTTREDKSDASSSSFHRVAQALQLVDHEVNVENPANTAFVTSGYAPLTSRLVETLLKDESWEAIGDAMQWLHGPRAEVRRIKSKTKEGDGTKTDEPRRPEAETKSRSSDVVSVDVTGTIAQIKKKRIMVVCILGGVTYAEIAAIRWLGRFYPDEILVASTSVITGTSFVQDALDRLAATT</sequence>
<proteinExistence type="inferred from homology"/>